<dbReference type="PANTHER" id="PTHR43048">
    <property type="entry name" value="METHYLMALONYL-COA EPIMERASE"/>
    <property type="match status" value="1"/>
</dbReference>
<dbReference type="Pfam" id="PF00903">
    <property type="entry name" value="Glyoxalase"/>
    <property type="match status" value="1"/>
</dbReference>
<dbReference type="SUPFAM" id="SSF54593">
    <property type="entry name" value="Glyoxalase/Bleomycin resistance protein/Dihydroxybiphenyl dioxygenase"/>
    <property type="match status" value="1"/>
</dbReference>
<proteinExistence type="predicted"/>
<dbReference type="InterPro" id="IPR051785">
    <property type="entry name" value="MMCE/EMCE_epimerase"/>
</dbReference>
<evidence type="ECO:0000313" key="3">
    <source>
        <dbReference type="EMBL" id="QLG26678.1"/>
    </source>
</evidence>
<dbReference type="GO" id="GO:0004493">
    <property type="term" value="F:methylmalonyl-CoA epimerase activity"/>
    <property type="evidence" value="ECO:0007669"/>
    <property type="project" value="TreeGrafter"/>
</dbReference>
<dbReference type="AlphaFoldDB" id="A0A7D5KWI2"/>
<gene>
    <name evidence="3" type="ORF">HUG10_03595</name>
</gene>
<dbReference type="OrthoDB" id="275292at2157"/>
<dbReference type="RefSeq" id="WP_179168253.1">
    <property type="nucleotide sequence ID" value="NZ_CP058529.1"/>
</dbReference>
<organism evidence="3 4">
    <name type="scientific">Halorarum halophilum</name>
    <dbReference type="NCBI Taxonomy" id="2743090"/>
    <lineage>
        <taxon>Archaea</taxon>
        <taxon>Methanobacteriati</taxon>
        <taxon>Methanobacteriota</taxon>
        <taxon>Stenosarchaea group</taxon>
        <taxon>Halobacteria</taxon>
        <taxon>Halobacteriales</taxon>
        <taxon>Haloferacaceae</taxon>
        <taxon>Halorarum</taxon>
    </lineage>
</organism>
<dbReference type="Gene3D" id="3.10.180.10">
    <property type="entry name" value="2,3-Dihydroxybiphenyl 1,2-Dioxygenase, domain 1"/>
    <property type="match status" value="1"/>
</dbReference>
<dbReference type="GO" id="GO:0046491">
    <property type="term" value="P:L-methylmalonyl-CoA metabolic process"/>
    <property type="evidence" value="ECO:0007669"/>
    <property type="project" value="TreeGrafter"/>
</dbReference>
<name>A0A7D5KWI2_9EURY</name>
<reference evidence="3 4" key="1">
    <citation type="submission" date="2020-07" db="EMBL/GenBank/DDBJ databases">
        <title>Gai3-2, isolated from salt lake.</title>
        <authorList>
            <person name="Cui H."/>
            <person name="Shi X."/>
        </authorList>
    </citation>
    <scope>NUCLEOTIDE SEQUENCE [LARGE SCALE GENOMIC DNA]</scope>
    <source>
        <strain evidence="3 4">Gai3-2</strain>
    </source>
</reference>
<dbReference type="GO" id="GO:0046872">
    <property type="term" value="F:metal ion binding"/>
    <property type="evidence" value="ECO:0007669"/>
    <property type="project" value="UniProtKB-KW"/>
</dbReference>
<keyword evidence="4" id="KW-1185">Reference proteome</keyword>
<dbReference type="PANTHER" id="PTHR43048:SF4">
    <property type="entry name" value="RING-CLEAVING DIOXYGENASE-RELATED"/>
    <property type="match status" value="1"/>
</dbReference>
<dbReference type="EMBL" id="CP058529">
    <property type="protein sequence ID" value="QLG26678.1"/>
    <property type="molecule type" value="Genomic_DNA"/>
</dbReference>
<feature type="domain" description="VOC" evidence="2">
    <location>
        <begin position="5"/>
        <end position="133"/>
    </location>
</feature>
<accession>A0A7D5KWI2</accession>
<evidence type="ECO:0000259" key="2">
    <source>
        <dbReference type="PROSITE" id="PS51819"/>
    </source>
</evidence>
<evidence type="ECO:0000313" key="4">
    <source>
        <dbReference type="Proteomes" id="UP000509750"/>
    </source>
</evidence>
<dbReference type="KEGG" id="halg:HUG10_03595"/>
<dbReference type="PROSITE" id="PS51819">
    <property type="entry name" value="VOC"/>
    <property type="match status" value="1"/>
</dbReference>
<dbReference type="Proteomes" id="UP000509750">
    <property type="component" value="Chromosome"/>
</dbReference>
<dbReference type="InterPro" id="IPR037523">
    <property type="entry name" value="VOC_core"/>
</dbReference>
<dbReference type="InterPro" id="IPR029068">
    <property type="entry name" value="Glyas_Bleomycin-R_OHBP_Dase"/>
</dbReference>
<evidence type="ECO:0000256" key="1">
    <source>
        <dbReference type="ARBA" id="ARBA00022723"/>
    </source>
</evidence>
<keyword evidence="1" id="KW-0479">Metal-binding</keyword>
<dbReference type="InterPro" id="IPR004360">
    <property type="entry name" value="Glyas_Fos-R_dOase_dom"/>
</dbReference>
<protein>
    <submittedName>
        <fullName evidence="3">VOC family protein</fullName>
    </submittedName>
</protein>
<dbReference type="GeneID" id="56027886"/>
<sequence length="135" mass="14932">MTPTEFYHVAIKADDVAATAEFYERQFGAEVFDRGIPDEGEDGDENAVEYAALEIADKRLYVFDRPPYEASGLVEDLPTGLLHFGFVVEDVDAARADLGEAGVEFVMEPTDFGDLRIAFLLDPTGTLVELIEHLE</sequence>